<dbReference type="InterPro" id="IPR000073">
    <property type="entry name" value="AB_hydrolase_1"/>
</dbReference>
<dbReference type="Gene3D" id="3.40.50.1820">
    <property type="entry name" value="alpha/beta hydrolase"/>
    <property type="match status" value="1"/>
</dbReference>
<accession>A0A1H9I9T8</accession>
<dbReference type="PANTHER" id="PTHR43433">
    <property type="entry name" value="HYDROLASE, ALPHA/BETA FOLD FAMILY PROTEIN"/>
    <property type="match status" value="1"/>
</dbReference>
<gene>
    <name evidence="2" type="ORF">SAMN05421756_105149</name>
</gene>
<keyword evidence="3" id="KW-1185">Reference proteome</keyword>
<evidence type="ECO:0000313" key="3">
    <source>
        <dbReference type="Proteomes" id="UP000198504"/>
    </source>
</evidence>
<evidence type="ECO:0000313" key="2">
    <source>
        <dbReference type="EMBL" id="SEQ71353.1"/>
    </source>
</evidence>
<sequence length="289" mass="30294">MPLLRTPDGRDLDVLVSGPEDGVPLLFHHGTPASSVPLRAWSRAAQERGLRLVTWSRPGYGSSTRRPGRRVVDDADDVAVLLDHLGAGRCVTAGWSGGGPHALAAGARLPDRVAGVLTVAGAAPSTAPDLDFLAGMGEQNHEEFGAAYAGEDALRAYLERDAEGLRDVSADGIVAAMASLLPPADRAVLTAEFGEDLAAALRESVRTGVDGWLDDDLALVRDWGFAPDDVTVPTFVWQGSDDLMVPPAHGRWLASRLPRATGHLPDGEGHLSVALGAVGPMLDELVSCL</sequence>
<dbReference type="Pfam" id="PF00561">
    <property type="entry name" value="Abhydrolase_1"/>
    <property type="match status" value="1"/>
</dbReference>
<proteinExistence type="predicted"/>
<dbReference type="Proteomes" id="UP000198504">
    <property type="component" value="Unassembled WGS sequence"/>
</dbReference>
<dbReference type="EMBL" id="FOFA01000005">
    <property type="protein sequence ID" value="SEQ71353.1"/>
    <property type="molecule type" value="Genomic_DNA"/>
</dbReference>
<dbReference type="STRING" id="1036181.SAMN05421756_105149"/>
<dbReference type="RefSeq" id="WP_091181199.1">
    <property type="nucleotide sequence ID" value="NZ_FOFA01000005.1"/>
</dbReference>
<dbReference type="AlphaFoldDB" id="A0A1H9I9T8"/>
<organism evidence="2 3">
    <name type="scientific">Microlunatus flavus</name>
    <dbReference type="NCBI Taxonomy" id="1036181"/>
    <lineage>
        <taxon>Bacteria</taxon>
        <taxon>Bacillati</taxon>
        <taxon>Actinomycetota</taxon>
        <taxon>Actinomycetes</taxon>
        <taxon>Propionibacteriales</taxon>
        <taxon>Propionibacteriaceae</taxon>
        <taxon>Microlunatus</taxon>
    </lineage>
</organism>
<dbReference type="OrthoDB" id="9800988at2"/>
<dbReference type="InterPro" id="IPR029058">
    <property type="entry name" value="AB_hydrolase_fold"/>
</dbReference>
<protein>
    <submittedName>
        <fullName evidence="2">Pimeloyl-ACP methyl ester carboxylesterase</fullName>
    </submittedName>
</protein>
<name>A0A1H9I9T8_9ACTN</name>
<dbReference type="InterPro" id="IPR050471">
    <property type="entry name" value="AB_hydrolase"/>
</dbReference>
<dbReference type="GO" id="GO:0003824">
    <property type="term" value="F:catalytic activity"/>
    <property type="evidence" value="ECO:0007669"/>
    <property type="project" value="UniProtKB-ARBA"/>
</dbReference>
<feature type="domain" description="AB hydrolase-1" evidence="1">
    <location>
        <begin position="24"/>
        <end position="153"/>
    </location>
</feature>
<dbReference type="SUPFAM" id="SSF53474">
    <property type="entry name" value="alpha/beta-Hydrolases"/>
    <property type="match status" value="1"/>
</dbReference>
<reference evidence="3" key="1">
    <citation type="submission" date="2016-10" db="EMBL/GenBank/DDBJ databases">
        <authorList>
            <person name="Varghese N."/>
            <person name="Submissions S."/>
        </authorList>
    </citation>
    <scope>NUCLEOTIDE SEQUENCE [LARGE SCALE GENOMIC DNA]</scope>
    <source>
        <strain evidence="3">CGMCC 4.6856</strain>
    </source>
</reference>
<evidence type="ECO:0000259" key="1">
    <source>
        <dbReference type="Pfam" id="PF00561"/>
    </source>
</evidence>
<dbReference type="PANTHER" id="PTHR43433:SF5">
    <property type="entry name" value="AB HYDROLASE-1 DOMAIN-CONTAINING PROTEIN"/>
    <property type="match status" value="1"/>
</dbReference>